<gene>
    <name evidence="11" type="ORF">V6N11_065229</name>
</gene>
<dbReference type="EC" id="2.7.7.49" evidence="1"/>
<proteinExistence type="predicted"/>
<evidence type="ECO:0000256" key="6">
    <source>
        <dbReference type="ARBA" id="ARBA00022801"/>
    </source>
</evidence>
<sequence length="848" mass="96482">MTQTSAYMAKTDKFIQKTDAFMDRTEMRMQNQEVALKETTVANPKAASDTDISARADTPASADKDHNIPPEPKEAETTSAAPQPRRNTSEEQRPPPPFPQRLKKQKQEYQYKKFFDILKQVHINLPLVEALQQMPNYAKFLKDMVSRKTRIGEFETAAVTEACLAMMHNKVPAKKTDPGSFTIPCSIGNNYSCKALCDPGASINLMPKSVFKKLGIGEAKPTTVMLQLAERSYADEHAPIILGRPFLATGRVLLDFENNELVLRVNNQKVKINVFRVMKHPTDIEDCQAIEEISESDPDNKVTCLDRKFLMNLGSTSEQDNSEKPDQANSETGNWAQHNSGKYFESLNYSNKDNKMDKPSVEQPPNLELKPLSEQLKYAYLGDDNTLPMIISSKLLPEQEKQLIQMLRQHKKALGWTIANIKEISPAICMHKILLDDNHKPTVDAQRRLNQVMKDVVRKEILKWLDAGIIYPISDSEWVSPVQCVPKKGGITVIPNENNELIPTRIVTGWRVCMDYRKLNKTTRKDHFPLPFIDQMLDRLAGKPYYCFLDGYSGYNQIAIALEDQSKITFTCPYGTFAFRRMPFSLCNAPATFQRCMTTIFSDMNEDFLEILMDDFSTFGNDFPSCLSNLEKGRPFNFNTTFLEAFNQLKEKLMSAPIVIQPDWTLPFELMCDASNYAVGAVLGQRRGKIFHPIYYASKTLNEAQINYTTTEKELLTVIFSFDKFRSYIIGTKVTVHTDHSTIKYMLATKDAKLRLIRWILLLQEFDVEIIDRKGTENQVADHLSRLENKQITHKNSEIKEGFPDEQILSITTTNVDIPIKAMATTLHEFLMSAEMLAEISADQQAAP</sequence>
<feature type="compositionally biased region" description="Polar residues" evidence="8">
    <location>
        <begin position="327"/>
        <end position="340"/>
    </location>
</feature>
<keyword evidence="5" id="KW-0255">Endonuclease</keyword>
<evidence type="ECO:0000256" key="4">
    <source>
        <dbReference type="ARBA" id="ARBA00022722"/>
    </source>
</evidence>
<dbReference type="InterPro" id="IPR043502">
    <property type="entry name" value="DNA/RNA_pol_sf"/>
</dbReference>
<feature type="compositionally biased region" description="Basic and acidic residues" evidence="8">
    <location>
        <begin position="62"/>
        <end position="76"/>
    </location>
</feature>
<dbReference type="Pfam" id="PF17917">
    <property type="entry name" value="RT_RNaseH"/>
    <property type="match status" value="1"/>
</dbReference>
<keyword evidence="2" id="KW-0808">Transferase</keyword>
<dbReference type="InterPro" id="IPR021109">
    <property type="entry name" value="Peptidase_aspartic_dom_sf"/>
</dbReference>
<keyword evidence="4" id="KW-0540">Nuclease</keyword>
<dbReference type="Gene3D" id="3.10.20.370">
    <property type="match status" value="1"/>
</dbReference>
<keyword evidence="6" id="KW-0378">Hydrolase</keyword>
<evidence type="ECO:0000259" key="9">
    <source>
        <dbReference type="Pfam" id="PF00078"/>
    </source>
</evidence>
<dbReference type="InterPro" id="IPR041373">
    <property type="entry name" value="RT_RNaseH"/>
</dbReference>
<dbReference type="Pfam" id="PF00078">
    <property type="entry name" value="RVT_1"/>
    <property type="match status" value="1"/>
</dbReference>
<dbReference type="InterPro" id="IPR000477">
    <property type="entry name" value="RT_dom"/>
</dbReference>
<evidence type="ECO:0000256" key="3">
    <source>
        <dbReference type="ARBA" id="ARBA00022695"/>
    </source>
</evidence>
<reference evidence="11 12" key="1">
    <citation type="journal article" date="2024" name="G3 (Bethesda)">
        <title>Genome assembly of Hibiscus sabdariffa L. provides insights into metabolisms of medicinal natural products.</title>
        <authorList>
            <person name="Kim T."/>
        </authorList>
    </citation>
    <scope>NUCLEOTIDE SEQUENCE [LARGE SCALE GENOMIC DNA]</scope>
    <source>
        <strain evidence="11">TK-2024</strain>
        <tissue evidence="11">Old leaves</tissue>
    </source>
</reference>
<dbReference type="EMBL" id="JBBPBN010000039">
    <property type="protein sequence ID" value="KAK8999732.1"/>
    <property type="molecule type" value="Genomic_DNA"/>
</dbReference>
<evidence type="ECO:0000256" key="7">
    <source>
        <dbReference type="ARBA" id="ARBA00022918"/>
    </source>
</evidence>
<comment type="caution">
    <text evidence="11">The sequence shown here is derived from an EMBL/GenBank/DDBJ whole genome shotgun (WGS) entry which is preliminary data.</text>
</comment>
<evidence type="ECO:0000256" key="2">
    <source>
        <dbReference type="ARBA" id="ARBA00022679"/>
    </source>
</evidence>
<feature type="domain" description="Reverse transcriptase" evidence="9">
    <location>
        <begin position="507"/>
        <end position="620"/>
    </location>
</feature>
<feature type="domain" description="Reverse transcriptase RNase H-like" evidence="10">
    <location>
        <begin position="663"/>
        <end position="766"/>
    </location>
</feature>
<dbReference type="PANTHER" id="PTHR24559:SF444">
    <property type="entry name" value="REVERSE TRANSCRIPTASE DOMAIN-CONTAINING PROTEIN"/>
    <property type="match status" value="1"/>
</dbReference>
<dbReference type="CDD" id="cd09274">
    <property type="entry name" value="RNase_HI_RT_Ty3"/>
    <property type="match status" value="1"/>
</dbReference>
<keyword evidence="12" id="KW-1185">Reference proteome</keyword>
<feature type="region of interest" description="Disordered" evidence="8">
    <location>
        <begin position="35"/>
        <end position="105"/>
    </location>
</feature>
<dbReference type="InterPro" id="IPR053134">
    <property type="entry name" value="RNA-dir_DNA_polymerase"/>
</dbReference>
<dbReference type="Proteomes" id="UP001396334">
    <property type="component" value="Unassembled WGS sequence"/>
</dbReference>
<evidence type="ECO:0000256" key="8">
    <source>
        <dbReference type="SAM" id="MobiDB-lite"/>
    </source>
</evidence>
<evidence type="ECO:0000256" key="5">
    <source>
        <dbReference type="ARBA" id="ARBA00022759"/>
    </source>
</evidence>
<dbReference type="Gene3D" id="3.10.10.10">
    <property type="entry name" value="HIV Type 1 Reverse Transcriptase, subunit A, domain 1"/>
    <property type="match status" value="1"/>
</dbReference>
<dbReference type="InterPro" id="IPR043128">
    <property type="entry name" value="Rev_trsase/Diguanyl_cyclase"/>
</dbReference>
<name>A0ABR2QGC0_9ROSI</name>
<protein>
    <recommendedName>
        <fullName evidence="1">RNA-directed DNA polymerase</fullName>
        <ecNumber evidence="1">2.7.7.49</ecNumber>
    </recommendedName>
</protein>
<dbReference type="CDD" id="cd00303">
    <property type="entry name" value="retropepsin_like"/>
    <property type="match status" value="1"/>
</dbReference>
<feature type="region of interest" description="Disordered" evidence="8">
    <location>
        <begin position="315"/>
        <end position="366"/>
    </location>
</feature>
<organism evidence="11 12">
    <name type="scientific">Hibiscus sabdariffa</name>
    <name type="common">roselle</name>
    <dbReference type="NCBI Taxonomy" id="183260"/>
    <lineage>
        <taxon>Eukaryota</taxon>
        <taxon>Viridiplantae</taxon>
        <taxon>Streptophyta</taxon>
        <taxon>Embryophyta</taxon>
        <taxon>Tracheophyta</taxon>
        <taxon>Spermatophyta</taxon>
        <taxon>Magnoliopsida</taxon>
        <taxon>eudicotyledons</taxon>
        <taxon>Gunneridae</taxon>
        <taxon>Pentapetalae</taxon>
        <taxon>rosids</taxon>
        <taxon>malvids</taxon>
        <taxon>Malvales</taxon>
        <taxon>Malvaceae</taxon>
        <taxon>Malvoideae</taxon>
        <taxon>Hibiscus</taxon>
    </lineage>
</organism>
<keyword evidence="3" id="KW-0548">Nucleotidyltransferase</keyword>
<accession>A0ABR2QGC0</accession>
<evidence type="ECO:0000313" key="11">
    <source>
        <dbReference type="EMBL" id="KAK8999732.1"/>
    </source>
</evidence>
<evidence type="ECO:0000259" key="10">
    <source>
        <dbReference type="Pfam" id="PF17917"/>
    </source>
</evidence>
<dbReference type="SUPFAM" id="SSF56672">
    <property type="entry name" value="DNA/RNA polymerases"/>
    <property type="match status" value="1"/>
</dbReference>
<evidence type="ECO:0000313" key="12">
    <source>
        <dbReference type="Proteomes" id="UP001396334"/>
    </source>
</evidence>
<evidence type="ECO:0000256" key="1">
    <source>
        <dbReference type="ARBA" id="ARBA00012493"/>
    </source>
</evidence>
<keyword evidence="7" id="KW-0695">RNA-directed DNA polymerase</keyword>
<dbReference type="PANTHER" id="PTHR24559">
    <property type="entry name" value="TRANSPOSON TY3-I GAG-POL POLYPROTEIN"/>
    <property type="match status" value="1"/>
</dbReference>
<dbReference type="Gene3D" id="2.40.70.10">
    <property type="entry name" value="Acid Proteases"/>
    <property type="match status" value="1"/>
</dbReference>
<dbReference type="Gene3D" id="3.30.70.270">
    <property type="match status" value="1"/>
</dbReference>
<dbReference type="CDD" id="cd01647">
    <property type="entry name" value="RT_LTR"/>
    <property type="match status" value="1"/>
</dbReference>